<evidence type="ECO:0000256" key="11">
    <source>
        <dbReference type="ARBA" id="ARBA00023136"/>
    </source>
</evidence>
<evidence type="ECO:0000256" key="8">
    <source>
        <dbReference type="ARBA" id="ARBA00022989"/>
    </source>
</evidence>
<dbReference type="Proteomes" id="UP001630127">
    <property type="component" value="Unassembled WGS sequence"/>
</dbReference>
<dbReference type="AlphaFoldDB" id="A0ABD2Y3Z3"/>
<dbReference type="PRINTS" id="PR00360">
    <property type="entry name" value="C2DOMAIN"/>
</dbReference>
<dbReference type="PANTHER" id="PTHR10774">
    <property type="entry name" value="EXTENDED SYNAPTOTAGMIN-RELATED"/>
    <property type="match status" value="1"/>
</dbReference>
<gene>
    <name evidence="15" type="ORF">ACH5RR_040003</name>
</gene>
<feature type="domain" description="SMP-LTD" evidence="14">
    <location>
        <begin position="59"/>
        <end position="241"/>
    </location>
</feature>
<organism evidence="15 16">
    <name type="scientific">Cinchona calisaya</name>
    <dbReference type="NCBI Taxonomy" id="153742"/>
    <lineage>
        <taxon>Eukaryota</taxon>
        <taxon>Viridiplantae</taxon>
        <taxon>Streptophyta</taxon>
        <taxon>Embryophyta</taxon>
        <taxon>Tracheophyta</taxon>
        <taxon>Spermatophyta</taxon>
        <taxon>Magnoliopsida</taxon>
        <taxon>eudicotyledons</taxon>
        <taxon>Gunneridae</taxon>
        <taxon>Pentapetalae</taxon>
        <taxon>asterids</taxon>
        <taxon>lamiids</taxon>
        <taxon>Gentianales</taxon>
        <taxon>Rubiaceae</taxon>
        <taxon>Cinchonoideae</taxon>
        <taxon>Cinchoneae</taxon>
        <taxon>Cinchona</taxon>
    </lineage>
</organism>
<dbReference type="GO" id="GO:0006869">
    <property type="term" value="P:lipid transport"/>
    <property type="evidence" value="ECO:0007669"/>
    <property type="project" value="UniProtKB-KW"/>
</dbReference>
<evidence type="ECO:0000256" key="2">
    <source>
        <dbReference type="ARBA" id="ARBA00006996"/>
    </source>
</evidence>
<dbReference type="SUPFAM" id="SSF49562">
    <property type="entry name" value="C2 domain (Calcium/lipid-binding domain, CaLB)"/>
    <property type="match status" value="2"/>
</dbReference>
<name>A0ABD2Y3Z3_9GENT</name>
<keyword evidence="16" id="KW-1185">Reference proteome</keyword>
<accession>A0ABD2Y3Z3</accession>
<evidence type="ECO:0000256" key="9">
    <source>
        <dbReference type="ARBA" id="ARBA00023055"/>
    </source>
</evidence>
<dbReference type="PROSITE" id="PS50004">
    <property type="entry name" value="C2"/>
    <property type="match status" value="2"/>
</dbReference>
<dbReference type="InterPro" id="IPR031468">
    <property type="entry name" value="SMP_LBD"/>
</dbReference>
<dbReference type="FunFam" id="2.60.40.150:FF:000100">
    <property type="entry name" value="Extended synaptotagmin-2"/>
    <property type="match status" value="1"/>
</dbReference>
<keyword evidence="4" id="KW-0812">Transmembrane</keyword>
<evidence type="ECO:0000256" key="10">
    <source>
        <dbReference type="ARBA" id="ARBA00023121"/>
    </source>
</evidence>
<feature type="domain" description="C2" evidence="13">
    <location>
        <begin position="235"/>
        <end position="356"/>
    </location>
</feature>
<dbReference type="GO" id="GO:0012505">
    <property type="term" value="C:endomembrane system"/>
    <property type="evidence" value="ECO:0007669"/>
    <property type="project" value="UniProtKB-ARBA"/>
</dbReference>
<keyword evidence="7" id="KW-0106">Calcium</keyword>
<dbReference type="EMBL" id="JBJUIK010000016">
    <property type="protein sequence ID" value="KAL3500910.1"/>
    <property type="molecule type" value="Genomic_DNA"/>
</dbReference>
<evidence type="ECO:0000256" key="7">
    <source>
        <dbReference type="ARBA" id="ARBA00022837"/>
    </source>
</evidence>
<dbReference type="CDD" id="cd21677">
    <property type="entry name" value="SMP_SYT"/>
    <property type="match status" value="1"/>
</dbReference>
<evidence type="ECO:0000313" key="15">
    <source>
        <dbReference type="EMBL" id="KAL3500910.1"/>
    </source>
</evidence>
<dbReference type="PROSITE" id="PS51847">
    <property type="entry name" value="SMP"/>
    <property type="match status" value="1"/>
</dbReference>
<evidence type="ECO:0000256" key="6">
    <source>
        <dbReference type="ARBA" id="ARBA00022737"/>
    </source>
</evidence>
<dbReference type="FunFam" id="2.60.40.150:FF:000135">
    <property type="entry name" value="Plant synaptotagmin"/>
    <property type="match status" value="1"/>
</dbReference>
<comment type="similarity">
    <text evidence="2">Belongs to the synaptotagmin family.</text>
</comment>
<keyword evidence="5" id="KW-0479">Metal-binding</keyword>
<evidence type="ECO:0000256" key="4">
    <source>
        <dbReference type="ARBA" id="ARBA00022692"/>
    </source>
</evidence>
<comment type="subcellular location">
    <subcellularLocation>
        <location evidence="1">Membrane</location>
        <topology evidence="1">Single-pass membrane protein</topology>
    </subcellularLocation>
</comment>
<proteinExistence type="inferred from homology"/>
<keyword evidence="6" id="KW-0677">Repeat</keyword>
<dbReference type="GO" id="GO:0046872">
    <property type="term" value="F:metal ion binding"/>
    <property type="evidence" value="ECO:0007669"/>
    <property type="project" value="UniProtKB-KW"/>
</dbReference>
<evidence type="ECO:0000256" key="12">
    <source>
        <dbReference type="ARBA" id="ARBA00058920"/>
    </source>
</evidence>
<dbReference type="GO" id="GO:0016020">
    <property type="term" value="C:membrane"/>
    <property type="evidence" value="ECO:0007669"/>
    <property type="project" value="UniProtKB-SubCell"/>
</dbReference>
<dbReference type="InterPro" id="IPR000008">
    <property type="entry name" value="C2_dom"/>
</dbReference>
<comment type="function">
    <text evidence="12">May be involved in membrane trafficking.</text>
</comment>
<dbReference type="Pfam" id="PF17047">
    <property type="entry name" value="SMP_LBD"/>
    <property type="match status" value="1"/>
</dbReference>
<evidence type="ECO:0000259" key="14">
    <source>
        <dbReference type="PROSITE" id="PS51847"/>
    </source>
</evidence>
<evidence type="ECO:0000256" key="1">
    <source>
        <dbReference type="ARBA" id="ARBA00004167"/>
    </source>
</evidence>
<comment type="caution">
    <text evidence="15">The sequence shown here is derived from an EMBL/GenBank/DDBJ whole genome shotgun (WGS) entry which is preliminary data.</text>
</comment>
<dbReference type="Pfam" id="PF00168">
    <property type="entry name" value="C2"/>
    <property type="match status" value="2"/>
</dbReference>
<evidence type="ECO:0000256" key="3">
    <source>
        <dbReference type="ARBA" id="ARBA00022448"/>
    </source>
</evidence>
<evidence type="ECO:0000259" key="13">
    <source>
        <dbReference type="PROSITE" id="PS50004"/>
    </source>
</evidence>
<feature type="domain" description="C2" evidence="13">
    <location>
        <begin position="412"/>
        <end position="530"/>
    </location>
</feature>
<keyword evidence="11" id="KW-0472">Membrane</keyword>
<keyword evidence="10" id="KW-0446">Lipid-binding</keyword>
<protein>
    <submittedName>
        <fullName evidence="15">Uncharacterized protein</fullName>
    </submittedName>
</protein>
<keyword evidence="3" id="KW-0813">Transport</keyword>
<dbReference type="CDD" id="cd00030">
    <property type="entry name" value="C2"/>
    <property type="match status" value="2"/>
</dbReference>
<dbReference type="Gene3D" id="2.60.40.150">
    <property type="entry name" value="C2 domain"/>
    <property type="match status" value="2"/>
</dbReference>
<dbReference type="InterPro" id="IPR039010">
    <property type="entry name" value="Synaptotagmin_SMP"/>
</dbReference>
<dbReference type="PANTHER" id="PTHR10774:SF178">
    <property type="entry name" value="SYNAPTOTAGMIN-4"/>
    <property type="match status" value="1"/>
</dbReference>
<dbReference type="GO" id="GO:0008289">
    <property type="term" value="F:lipid binding"/>
    <property type="evidence" value="ECO:0007669"/>
    <property type="project" value="UniProtKB-KW"/>
</dbReference>
<evidence type="ECO:0000313" key="16">
    <source>
        <dbReference type="Proteomes" id="UP001630127"/>
    </source>
</evidence>
<dbReference type="GO" id="GO:0005737">
    <property type="term" value="C:cytoplasm"/>
    <property type="evidence" value="ECO:0007669"/>
    <property type="project" value="UniProtKB-ARBA"/>
</dbReference>
<dbReference type="SMART" id="SM00239">
    <property type="entry name" value="C2"/>
    <property type="match status" value="2"/>
</dbReference>
<sequence length="554" mass="62208">MGFVLGFFLGAALGLGLIVGFARYQNTRSKTRSDLAATIAAFAVMTVQDSRKILPPEAYPSWLTWLNHHLHKLWPYVNEAASELIRNSVEPILEQYRPAILASIKFSKLTLGTVAPAFTGVSMIDGGVGETVMELELQWDGNPSIIIDIETRVGVKLPIQVKNIGFTGVFRLIFKPLVDEFPCFGAVCYSLRQKKNLDFTLKVVGGEISAIPGISDAIEGMIRDAIEDSITWPVRKIVPILPGDYRDLELKPVGTLYVKLIEAKELTNKDFIGKSDPYAELFIRPLRDRTKTSKTINNQVNPIWNEHFEFIVEDVSTQHLTVRIYDDEGIQASEFIGCAQISLKDVEPGKVKDVWLKLVKDLEIQRDTKNRGQVHLELLYCPFGTESALMNPFNPDFRLTDLEKALKQDVDSVDTLKSSLEKKRDVIVRGVLSVTVISAEDLPAADLMGKSDPFVVLTMKKSEQKNKTRVLTDTLNPVWNQTFDFVVEDGLHDLLMLEVYDHDTFGKDKMGRCIMTLTRVILEGEFADVFPVDGTPSGKLNLHLKWTPQLIVRE</sequence>
<keyword evidence="9" id="KW-0445">Lipid transport</keyword>
<dbReference type="InterPro" id="IPR035892">
    <property type="entry name" value="C2_domain_sf"/>
</dbReference>
<evidence type="ECO:0000256" key="5">
    <source>
        <dbReference type="ARBA" id="ARBA00022723"/>
    </source>
</evidence>
<dbReference type="InterPro" id="IPR045050">
    <property type="entry name" value="Synaptotagmin_plant"/>
</dbReference>
<keyword evidence="8" id="KW-1133">Transmembrane helix</keyword>
<reference evidence="15 16" key="1">
    <citation type="submission" date="2024-11" db="EMBL/GenBank/DDBJ databases">
        <title>A near-complete genome assembly of Cinchona calisaya.</title>
        <authorList>
            <person name="Lian D.C."/>
            <person name="Zhao X.W."/>
            <person name="Wei L."/>
        </authorList>
    </citation>
    <scope>NUCLEOTIDE SEQUENCE [LARGE SCALE GENOMIC DNA]</scope>
    <source>
        <tissue evidence="15">Nenye</tissue>
    </source>
</reference>